<comment type="caution">
    <text evidence="6">The sequence shown here is derived from an EMBL/GenBank/DDBJ whole genome shotgun (WGS) entry which is preliminary data.</text>
</comment>
<comment type="subcellular location">
    <subcellularLocation>
        <location evidence="1">Cytoplasm</location>
        <location evidence="1">Cytoskeleton</location>
        <location evidence="1">Microtubule organizing center</location>
        <location evidence="1">Centrosome</location>
    </subcellularLocation>
</comment>
<keyword evidence="3 5" id="KW-0175">Coiled coil</keyword>
<evidence type="ECO:0000256" key="3">
    <source>
        <dbReference type="ARBA" id="ARBA00023054"/>
    </source>
</evidence>
<feature type="coiled-coil region" evidence="5">
    <location>
        <begin position="2"/>
        <end position="57"/>
    </location>
</feature>
<evidence type="ECO:0000256" key="5">
    <source>
        <dbReference type="SAM" id="Coils"/>
    </source>
</evidence>
<sequence length="84" mass="9850">LIDGYTGERAALEEQLRQKEELQLSLEQELQVTGSRLHELEQERLQMLEERELVSRQQEAMREEAGPRELCTYHLKGRGGEKNQ</sequence>
<dbReference type="Proteomes" id="UP001345963">
    <property type="component" value="Unassembled WGS sequence"/>
</dbReference>
<evidence type="ECO:0000256" key="4">
    <source>
        <dbReference type="ARBA" id="ARBA00023212"/>
    </source>
</evidence>
<gene>
    <name evidence="6" type="ORF">ATANTOWER_029918</name>
</gene>
<evidence type="ECO:0000256" key="2">
    <source>
        <dbReference type="ARBA" id="ARBA00022490"/>
    </source>
</evidence>
<dbReference type="InterPro" id="IPR028745">
    <property type="entry name" value="AKAP9/Pericentrin"/>
</dbReference>
<feature type="non-terminal residue" evidence="6">
    <location>
        <position position="1"/>
    </location>
</feature>
<evidence type="ECO:0000256" key="1">
    <source>
        <dbReference type="ARBA" id="ARBA00004300"/>
    </source>
</evidence>
<name>A0ABU7BBR3_9TELE</name>
<evidence type="ECO:0000313" key="6">
    <source>
        <dbReference type="EMBL" id="MED6247095.1"/>
    </source>
</evidence>
<keyword evidence="2" id="KW-0963">Cytoplasm</keyword>
<reference evidence="6 7" key="1">
    <citation type="submission" date="2021-07" db="EMBL/GenBank/DDBJ databases">
        <authorList>
            <person name="Palmer J.M."/>
        </authorList>
    </citation>
    <scope>NUCLEOTIDE SEQUENCE [LARGE SCALE GENOMIC DNA]</scope>
    <source>
        <strain evidence="6 7">AT_MEX2019</strain>
        <tissue evidence="6">Muscle</tissue>
    </source>
</reference>
<evidence type="ECO:0000313" key="7">
    <source>
        <dbReference type="Proteomes" id="UP001345963"/>
    </source>
</evidence>
<proteinExistence type="predicted"/>
<protein>
    <submittedName>
        <fullName evidence="6">Uncharacterized protein</fullName>
    </submittedName>
</protein>
<accession>A0ABU7BBR3</accession>
<keyword evidence="7" id="KW-1185">Reference proteome</keyword>
<keyword evidence="4" id="KW-0206">Cytoskeleton</keyword>
<dbReference type="EMBL" id="JAHUTI010047218">
    <property type="protein sequence ID" value="MED6247095.1"/>
    <property type="molecule type" value="Genomic_DNA"/>
</dbReference>
<dbReference type="PANTHER" id="PTHR44981:SF1">
    <property type="entry name" value="A-KINASE ANCHOR PROTEIN 9"/>
    <property type="match status" value="1"/>
</dbReference>
<organism evidence="6 7">
    <name type="scientific">Ataeniobius toweri</name>
    <dbReference type="NCBI Taxonomy" id="208326"/>
    <lineage>
        <taxon>Eukaryota</taxon>
        <taxon>Metazoa</taxon>
        <taxon>Chordata</taxon>
        <taxon>Craniata</taxon>
        <taxon>Vertebrata</taxon>
        <taxon>Euteleostomi</taxon>
        <taxon>Actinopterygii</taxon>
        <taxon>Neopterygii</taxon>
        <taxon>Teleostei</taxon>
        <taxon>Neoteleostei</taxon>
        <taxon>Acanthomorphata</taxon>
        <taxon>Ovalentaria</taxon>
        <taxon>Atherinomorphae</taxon>
        <taxon>Cyprinodontiformes</taxon>
        <taxon>Goodeidae</taxon>
        <taxon>Ataeniobius</taxon>
    </lineage>
</organism>
<dbReference type="PANTHER" id="PTHR44981">
    <property type="entry name" value="PERICENTRIN-LIKE PROTEIN, ISOFORM F"/>
    <property type="match status" value="1"/>
</dbReference>